<dbReference type="Pfam" id="PF01548">
    <property type="entry name" value="DEDD_Tnp_IS110"/>
    <property type="match status" value="1"/>
</dbReference>
<dbReference type="InterPro" id="IPR047650">
    <property type="entry name" value="Transpos_IS110"/>
</dbReference>
<protein>
    <submittedName>
        <fullName evidence="3">Transposase</fullName>
    </submittedName>
</protein>
<dbReference type="InterPro" id="IPR003346">
    <property type="entry name" value="Transposase_20"/>
</dbReference>
<reference evidence="3 4" key="1">
    <citation type="submission" date="2016-09" db="EMBL/GenBank/DDBJ databases">
        <authorList>
            <person name="Capua I."/>
            <person name="De Benedictis P."/>
            <person name="Joannis T."/>
            <person name="Lombin L.H."/>
            <person name="Cattoli G."/>
        </authorList>
    </citation>
    <scope>NUCLEOTIDE SEQUENCE [LARGE SCALE GENOMIC DNA]</scope>
    <source>
        <strain evidence="3 4">ISLP-3</strain>
    </source>
</reference>
<gene>
    <name evidence="3" type="ORF">SAMN05216410_0202</name>
</gene>
<dbReference type="Proteomes" id="UP000199039">
    <property type="component" value="Unassembled WGS sequence"/>
</dbReference>
<dbReference type="InterPro" id="IPR002525">
    <property type="entry name" value="Transp_IS110-like_N"/>
</dbReference>
<evidence type="ECO:0000313" key="3">
    <source>
        <dbReference type="EMBL" id="SDD81493.1"/>
    </source>
</evidence>
<dbReference type="EMBL" id="FMYH01000012">
    <property type="protein sequence ID" value="SDD81493.1"/>
    <property type="molecule type" value="Genomic_DNA"/>
</dbReference>
<sequence>MTVIVEGTRVYVGVDTHADVHHVAVVDELGRGLGDHGFPTTPTGYRTLSAWCQQFGVVAVAGVEGTSSYGAALTCHLRGVGMTVVEVDRPDRKSRRLQGKSDPLDAYSAARAVAAGRATGVPKGKDGLVESICCLHVARRSAIKARTQAINQIRGLLVSGPVRLREQSRGLSRKSLIATMAHLRPGSGASDPEVAVRITVRSLARQCHDLNTEIATLEGHLTDLTRQAAPALLERPGFGIDTVAQLLITVGDNPERLRSEAAFAWLAGVAPIPASSGRTDRHQLSRSGNRQANRALHIVVLVRMHCDERTRTYVQRRTQQGLGKKDIIRCLKRAVAREAFHALRPAIT</sequence>
<evidence type="ECO:0000259" key="2">
    <source>
        <dbReference type="Pfam" id="PF02371"/>
    </source>
</evidence>
<dbReference type="GO" id="GO:0003677">
    <property type="term" value="F:DNA binding"/>
    <property type="evidence" value="ECO:0007669"/>
    <property type="project" value="InterPro"/>
</dbReference>
<evidence type="ECO:0000259" key="1">
    <source>
        <dbReference type="Pfam" id="PF01548"/>
    </source>
</evidence>
<feature type="domain" description="Transposase IS110-like N-terminal" evidence="1">
    <location>
        <begin position="12"/>
        <end position="158"/>
    </location>
</feature>
<dbReference type="PANTHER" id="PTHR33055">
    <property type="entry name" value="TRANSPOSASE FOR INSERTION SEQUENCE ELEMENT IS1111A"/>
    <property type="match status" value="1"/>
</dbReference>
<feature type="domain" description="Transposase IS116/IS110/IS902 C-terminal" evidence="2">
    <location>
        <begin position="231"/>
        <end position="315"/>
    </location>
</feature>
<dbReference type="GO" id="GO:0006313">
    <property type="term" value="P:DNA transposition"/>
    <property type="evidence" value="ECO:0007669"/>
    <property type="project" value="InterPro"/>
</dbReference>
<dbReference type="OrthoDB" id="4337860at2"/>
<keyword evidence="4" id="KW-1185">Reference proteome</keyword>
<evidence type="ECO:0000313" key="4">
    <source>
        <dbReference type="Proteomes" id="UP000199039"/>
    </source>
</evidence>
<dbReference type="AlphaFoldDB" id="A0A1G6XUX4"/>
<dbReference type="NCBIfam" id="NF033542">
    <property type="entry name" value="transpos_IS110"/>
    <property type="match status" value="1"/>
</dbReference>
<dbReference type="PANTHER" id="PTHR33055:SF16">
    <property type="entry name" value="TRANSPOSASE FOR INSERTION SEQUENCE ELEMENT IS1547"/>
    <property type="match status" value="1"/>
</dbReference>
<dbReference type="GO" id="GO:0004803">
    <property type="term" value="F:transposase activity"/>
    <property type="evidence" value="ECO:0007669"/>
    <property type="project" value="InterPro"/>
</dbReference>
<organism evidence="3 4">
    <name type="scientific">Sanguibacter gelidistatuariae</name>
    <dbReference type="NCBI Taxonomy" id="1814289"/>
    <lineage>
        <taxon>Bacteria</taxon>
        <taxon>Bacillati</taxon>
        <taxon>Actinomycetota</taxon>
        <taxon>Actinomycetes</taxon>
        <taxon>Micrococcales</taxon>
        <taxon>Sanguibacteraceae</taxon>
        <taxon>Sanguibacter</taxon>
    </lineage>
</organism>
<proteinExistence type="predicted"/>
<name>A0A1G6XUX4_9MICO</name>
<dbReference type="STRING" id="1814289.SAMN05216410_0202"/>
<accession>A0A1G6XUX4</accession>
<dbReference type="Pfam" id="PF02371">
    <property type="entry name" value="Transposase_20"/>
    <property type="match status" value="1"/>
</dbReference>